<dbReference type="CDD" id="cd02440">
    <property type="entry name" value="AdoMet_MTases"/>
    <property type="match status" value="1"/>
</dbReference>
<protein>
    <recommendedName>
        <fullName evidence="1">Methyltransferase domain-containing protein</fullName>
    </recommendedName>
</protein>
<evidence type="ECO:0000313" key="2">
    <source>
        <dbReference type="EMBL" id="QOU20728.1"/>
    </source>
</evidence>
<dbReference type="Gene3D" id="3.40.50.150">
    <property type="entry name" value="Vaccinia Virus protein VP39"/>
    <property type="match status" value="1"/>
</dbReference>
<dbReference type="EMBL" id="CP063136">
    <property type="protein sequence ID" value="QOU20728.1"/>
    <property type="molecule type" value="Genomic_DNA"/>
</dbReference>
<dbReference type="SUPFAM" id="SSF53335">
    <property type="entry name" value="S-adenosyl-L-methionine-dependent methyltransferases"/>
    <property type="match status" value="1"/>
</dbReference>
<gene>
    <name evidence="2" type="ORF">BRETT_000441</name>
</gene>
<dbReference type="Pfam" id="PF13679">
    <property type="entry name" value="Methyltransf_32"/>
    <property type="match status" value="1"/>
</dbReference>
<dbReference type="GeneID" id="64572366"/>
<dbReference type="InterPro" id="IPR025714">
    <property type="entry name" value="Methyltranfer_dom"/>
</dbReference>
<proteinExistence type="predicted"/>
<dbReference type="AlphaFoldDB" id="A0A8H6BHZ7"/>
<sequence>MKRTKNLYGKTFFSRRDLVELLDDEHNRIPSAYELGMSPVVKTTTIRFAGQVLKQLNTSNIIDIGCGKGYLDRILESCFHAKVFCVDKNKERLKNTLKWNSLIRGNLEEQGTLILNGRKHGISGNICTMMKNVKNKSDLRGILLQASTFFRLGRPLNLHLQDITIVALKICGDFIYNFVDGLSEIRYSGLGHQLQHINFAIVPCCVGKSERFPASQKLRECTAEKRDDDVIMLDMYMYMVECEDIANVDVNYLNDGYYMFTGKICKEKSGNKGSEFGVQ</sequence>
<dbReference type="InterPro" id="IPR029063">
    <property type="entry name" value="SAM-dependent_MTases_sf"/>
</dbReference>
<evidence type="ECO:0000313" key="3">
    <source>
        <dbReference type="Proteomes" id="UP000663131"/>
    </source>
</evidence>
<dbReference type="Proteomes" id="UP000663131">
    <property type="component" value="Chromosome 8"/>
</dbReference>
<dbReference type="OrthoDB" id="10258156at2759"/>
<organism evidence="2 3">
    <name type="scientific">Dekkera bruxellensis</name>
    <name type="common">Brettanomyces custersii</name>
    <dbReference type="NCBI Taxonomy" id="5007"/>
    <lineage>
        <taxon>Eukaryota</taxon>
        <taxon>Fungi</taxon>
        <taxon>Dikarya</taxon>
        <taxon>Ascomycota</taxon>
        <taxon>Saccharomycotina</taxon>
        <taxon>Pichiomycetes</taxon>
        <taxon>Pichiales</taxon>
        <taxon>Pichiaceae</taxon>
        <taxon>Brettanomyces</taxon>
    </lineage>
</organism>
<evidence type="ECO:0000259" key="1">
    <source>
        <dbReference type="Pfam" id="PF13679"/>
    </source>
</evidence>
<accession>A0A8H6BHZ7</accession>
<reference evidence="2" key="2">
    <citation type="journal article" name="BMC Genomics">
        <title>New genome assemblies reveal patterns of domestication and adaptation across Brettanomyces (Dekkera) species.</title>
        <authorList>
            <person name="Roach M.J."/>
            <person name="Borneman A.R."/>
        </authorList>
    </citation>
    <scope>NUCLEOTIDE SEQUENCE</scope>
    <source>
        <strain evidence="2">UCD 2041</strain>
    </source>
</reference>
<reference evidence="2" key="1">
    <citation type="submission" date="2020-10" db="EMBL/GenBank/DDBJ databases">
        <authorList>
            <person name="Palmer J.M."/>
        </authorList>
    </citation>
    <scope>NUCLEOTIDE SEQUENCE</scope>
    <source>
        <strain evidence="2">UCD 2041</strain>
    </source>
</reference>
<dbReference type="KEGG" id="bbrx:BRETT_000441"/>
<dbReference type="RefSeq" id="XP_041137221.1">
    <property type="nucleotide sequence ID" value="XM_041279007.1"/>
</dbReference>
<name>A0A8H6BHZ7_DEKBR</name>
<feature type="domain" description="Methyltransferase" evidence="1">
    <location>
        <begin position="51"/>
        <end position="205"/>
    </location>
</feature>